<dbReference type="InParanoid" id="A0A0C2ZQ04"/>
<feature type="domain" description="C2H2-type" evidence="2">
    <location>
        <begin position="177"/>
        <end position="199"/>
    </location>
</feature>
<dbReference type="OrthoDB" id="3254002at2759"/>
<feature type="region of interest" description="Disordered" evidence="1">
    <location>
        <begin position="85"/>
        <end position="121"/>
    </location>
</feature>
<feature type="compositionally biased region" description="Pro residues" evidence="1">
    <location>
        <begin position="271"/>
        <end position="284"/>
    </location>
</feature>
<dbReference type="STRING" id="1036808.A0A0C2ZQ04"/>
<protein>
    <recommendedName>
        <fullName evidence="2">C2H2-type domain-containing protein</fullName>
    </recommendedName>
</protein>
<dbReference type="Proteomes" id="UP000053989">
    <property type="component" value="Unassembled WGS sequence"/>
</dbReference>
<feature type="region of interest" description="Disordered" evidence="1">
    <location>
        <begin position="259"/>
        <end position="290"/>
    </location>
</feature>
<evidence type="ECO:0000313" key="4">
    <source>
        <dbReference type="Proteomes" id="UP000053989"/>
    </source>
</evidence>
<dbReference type="AlphaFoldDB" id="A0A0C2ZQ04"/>
<organism evidence="3 4">
    <name type="scientific">Scleroderma citrinum Foug A</name>
    <dbReference type="NCBI Taxonomy" id="1036808"/>
    <lineage>
        <taxon>Eukaryota</taxon>
        <taxon>Fungi</taxon>
        <taxon>Dikarya</taxon>
        <taxon>Basidiomycota</taxon>
        <taxon>Agaricomycotina</taxon>
        <taxon>Agaricomycetes</taxon>
        <taxon>Agaricomycetidae</taxon>
        <taxon>Boletales</taxon>
        <taxon>Sclerodermatineae</taxon>
        <taxon>Sclerodermataceae</taxon>
        <taxon>Scleroderma</taxon>
    </lineage>
</organism>
<reference evidence="4" key="2">
    <citation type="submission" date="2015-01" db="EMBL/GenBank/DDBJ databases">
        <title>Evolutionary Origins and Diversification of the Mycorrhizal Mutualists.</title>
        <authorList>
            <consortium name="DOE Joint Genome Institute"/>
            <consortium name="Mycorrhizal Genomics Consortium"/>
            <person name="Kohler A."/>
            <person name="Kuo A."/>
            <person name="Nagy L.G."/>
            <person name="Floudas D."/>
            <person name="Copeland A."/>
            <person name="Barry K.W."/>
            <person name="Cichocki N."/>
            <person name="Veneault-Fourrey C."/>
            <person name="LaButti K."/>
            <person name="Lindquist E.A."/>
            <person name="Lipzen A."/>
            <person name="Lundell T."/>
            <person name="Morin E."/>
            <person name="Murat C."/>
            <person name="Riley R."/>
            <person name="Ohm R."/>
            <person name="Sun H."/>
            <person name="Tunlid A."/>
            <person name="Henrissat B."/>
            <person name="Grigoriev I.V."/>
            <person name="Hibbett D.S."/>
            <person name="Martin F."/>
        </authorList>
    </citation>
    <scope>NUCLEOTIDE SEQUENCE [LARGE SCALE GENOMIC DNA]</scope>
    <source>
        <strain evidence="4">Foug A</strain>
    </source>
</reference>
<dbReference type="SMART" id="SM00355">
    <property type="entry name" value="ZnF_C2H2"/>
    <property type="match status" value="3"/>
</dbReference>
<proteinExistence type="predicted"/>
<gene>
    <name evidence="3" type="ORF">SCLCIDRAFT_116914</name>
</gene>
<dbReference type="EMBL" id="KN822033">
    <property type="protein sequence ID" value="KIM63603.1"/>
    <property type="molecule type" value="Genomic_DNA"/>
</dbReference>
<feature type="domain" description="C2H2-type" evidence="2">
    <location>
        <begin position="239"/>
        <end position="262"/>
    </location>
</feature>
<accession>A0A0C2ZQ04</accession>
<feature type="region of interest" description="Disordered" evidence="1">
    <location>
        <begin position="1"/>
        <end position="72"/>
    </location>
</feature>
<dbReference type="HOGENOM" id="CLU_055328_0_0_1"/>
<evidence type="ECO:0000313" key="3">
    <source>
        <dbReference type="EMBL" id="KIM63603.1"/>
    </source>
</evidence>
<evidence type="ECO:0000256" key="1">
    <source>
        <dbReference type="SAM" id="MobiDB-lite"/>
    </source>
</evidence>
<evidence type="ECO:0000259" key="2">
    <source>
        <dbReference type="PROSITE" id="PS00028"/>
    </source>
</evidence>
<keyword evidence="4" id="KW-1185">Reference proteome</keyword>
<name>A0A0C2ZQ04_9AGAM</name>
<dbReference type="Gene3D" id="3.30.160.60">
    <property type="entry name" value="Classic Zinc Finger"/>
    <property type="match status" value="1"/>
</dbReference>
<reference evidence="3 4" key="1">
    <citation type="submission" date="2014-04" db="EMBL/GenBank/DDBJ databases">
        <authorList>
            <consortium name="DOE Joint Genome Institute"/>
            <person name="Kuo A."/>
            <person name="Kohler A."/>
            <person name="Nagy L.G."/>
            <person name="Floudas D."/>
            <person name="Copeland A."/>
            <person name="Barry K.W."/>
            <person name="Cichocki N."/>
            <person name="Veneault-Fourrey C."/>
            <person name="LaButti K."/>
            <person name="Lindquist E.A."/>
            <person name="Lipzen A."/>
            <person name="Lundell T."/>
            <person name="Morin E."/>
            <person name="Murat C."/>
            <person name="Sun H."/>
            <person name="Tunlid A."/>
            <person name="Henrissat B."/>
            <person name="Grigoriev I.V."/>
            <person name="Hibbett D.S."/>
            <person name="Martin F."/>
            <person name="Nordberg H.P."/>
            <person name="Cantor M.N."/>
            <person name="Hua S.X."/>
        </authorList>
    </citation>
    <scope>NUCLEOTIDE SEQUENCE [LARGE SCALE GENOMIC DNA]</scope>
    <source>
        <strain evidence="3 4">Foug A</strain>
    </source>
</reference>
<dbReference type="PROSITE" id="PS00028">
    <property type="entry name" value="ZINC_FINGER_C2H2_1"/>
    <property type="match status" value="3"/>
</dbReference>
<feature type="domain" description="C2H2-type" evidence="2">
    <location>
        <begin position="210"/>
        <end position="232"/>
    </location>
</feature>
<dbReference type="InterPro" id="IPR013087">
    <property type="entry name" value="Znf_C2H2_type"/>
</dbReference>
<sequence>MATRSPSAPELEDIPPRDDDGAAAEPVVAQESFRTPSPIEEQNAANDRLPLFLPSPPGSPLPGWTVLQPRPDTDEDEIVVLDILEPASSSPASRKRRSVGHDTIDVDEDSSVSREKKRRKKHAYVLVPSPPPYAKSYMERWKRRERAASADAEPVRYLEAEQVVIKDCNAQLAEKACKWRGCDAILSSGETLLSHLERHAQEDSQEPLRCLWAGCRKKFRTDPERLLHLKRHASFPLPCPFTGCRETFNEPLQVMRHEGEDHPHALARSPRPVPRVPSLPPRLGLPPRQLPSHRVLPRRVRRAMISAERHAAIGPWVLWNIFGPVELSARKQNVSMRARPMDREDKGDARADGYDFLLPLSAGSKRVVALRELDSPLVTQMVARGLLLWGAAETGGATVTGEEETRMTDVRTI</sequence>